<dbReference type="InterPro" id="IPR029044">
    <property type="entry name" value="Nucleotide-diphossugar_trans"/>
</dbReference>
<gene>
    <name evidence="2" type="ORF">BC343_17340</name>
</gene>
<protein>
    <recommendedName>
        <fullName evidence="1">Glycosyltransferase 2-like domain-containing protein</fullName>
    </recommendedName>
</protein>
<name>A0A1S9P733_9SPHI</name>
<dbReference type="CDD" id="cd00761">
    <property type="entry name" value="Glyco_tranf_GTA_type"/>
    <property type="match status" value="1"/>
</dbReference>
<feature type="domain" description="Glycosyltransferase 2-like" evidence="1">
    <location>
        <begin position="8"/>
        <end position="120"/>
    </location>
</feature>
<evidence type="ECO:0000259" key="1">
    <source>
        <dbReference type="Pfam" id="PF00535"/>
    </source>
</evidence>
<organism evidence="2 3">
    <name type="scientific">Mucilaginibacter pedocola</name>
    <dbReference type="NCBI Taxonomy" id="1792845"/>
    <lineage>
        <taxon>Bacteria</taxon>
        <taxon>Pseudomonadati</taxon>
        <taxon>Bacteroidota</taxon>
        <taxon>Sphingobacteriia</taxon>
        <taxon>Sphingobacteriales</taxon>
        <taxon>Sphingobacteriaceae</taxon>
        <taxon>Mucilaginibacter</taxon>
    </lineage>
</organism>
<dbReference type="OrthoDB" id="9802649at2"/>
<keyword evidence="3" id="KW-1185">Reference proteome</keyword>
<dbReference type="PANTHER" id="PTHR43685:SF2">
    <property type="entry name" value="GLYCOSYLTRANSFERASE 2-LIKE DOMAIN-CONTAINING PROTEIN"/>
    <property type="match status" value="1"/>
</dbReference>
<dbReference type="RefSeq" id="WP_078351168.1">
    <property type="nucleotide sequence ID" value="NZ_MBTF01000038.1"/>
</dbReference>
<dbReference type="Pfam" id="PF00535">
    <property type="entry name" value="Glycos_transf_2"/>
    <property type="match status" value="1"/>
</dbReference>
<evidence type="ECO:0000313" key="2">
    <source>
        <dbReference type="EMBL" id="OOQ56754.1"/>
    </source>
</evidence>
<dbReference type="SUPFAM" id="SSF53448">
    <property type="entry name" value="Nucleotide-diphospho-sugar transferases"/>
    <property type="match status" value="1"/>
</dbReference>
<dbReference type="STRING" id="1792845.BC343_17340"/>
<accession>A0A1S9P733</accession>
<dbReference type="EMBL" id="MBTF01000038">
    <property type="protein sequence ID" value="OOQ56754.1"/>
    <property type="molecule type" value="Genomic_DNA"/>
</dbReference>
<sequence>MDIYNGVTVIMPTYRHQAFILRAIKSLLLQTFTNWELIIINDASPDDTESVIKHHLNNPQIRYYRNSENAGLGACLNMGIKLASHNLIAYLPSDDFYYTQHLQNLIDKINAVPNCVLAYTGIKYHTYSSVTSNKTLLANGQVPGFYLQLAQVAHIKNQERWVERDELVTHDLFTMYWSKLLDKGIFAPTSKVTCEWCAHPEQRHKIINQKLGGGLCYYRSYYQVKGPIRFKLPTGTIHNEEEIYTTPAASVPLSGLKILLVGELAYNPDRILAFEEQGHKLYGLWLDKPMFSNFVGPLPFGNVTDISPANWVEEVKKIKPDIIYALLNSETVPFAYRVLTENPDIPFVWHFKEGPTFCQIAGHQNQLMALYSLSDGQIFINDEVKAWFGNYLNLNDDTTLILDGDLPKNNYFKGTRSALLSDFDGQIHTVLPGRPMGIVPDDIAVLAGQKIHVHFYGNYQDVWKDWVNDCMQAAPGYFHVHENCAPDNWVSEFSKYNAGWLHHFKSQNNGELMQTVWDDLNLPARITTLAAAGLPMLQFNNNGHIVASQALLQRYDIGVLYDSFEHAAQLLTDSALMRRLANNVWHHRDEFSFDHHVPGLIAFFNKIIAGKQSNKALHHTYANGSY</sequence>
<dbReference type="InterPro" id="IPR050834">
    <property type="entry name" value="Glycosyltransf_2"/>
</dbReference>
<dbReference type="Gene3D" id="3.90.550.10">
    <property type="entry name" value="Spore Coat Polysaccharide Biosynthesis Protein SpsA, Chain A"/>
    <property type="match status" value="1"/>
</dbReference>
<dbReference type="PANTHER" id="PTHR43685">
    <property type="entry name" value="GLYCOSYLTRANSFERASE"/>
    <property type="match status" value="1"/>
</dbReference>
<comment type="caution">
    <text evidence="2">The sequence shown here is derived from an EMBL/GenBank/DDBJ whole genome shotgun (WGS) entry which is preliminary data.</text>
</comment>
<proteinExistence type="predicted"/>
<dbReference type="AlphaFoldDB" id="A0A1S9P733"/>
<evidence type="ECO:0000313" key="3">
    <source>
        <dbReference type="Proteomes" id="UP000189739"/>
    </source>
</evidence>
<reference evidence="2 3" key="1">
    <citation type="submission" date="2016-07" db="EMBL/GenBank/DDBJ databases">
        <title>Genomic analysis of zinc-resistant bacterium Mucilaginibacter pedocola TBZ30.</title>
        <authorList>
            <person name="Huang J."/>
            <person name="Tang J."/>
        </authorList>
    </citation>
    <scope>NUCLEOTIDE SEQUENCE [LARGE SCALE GENOMIC DNA]</scope>
    <source>
        <strain evidence="2 3">TBZ30</strain>
    </source>
</reference>
<dbReference type="InterPro" id="IPR001173">
    <property type="entry name" value="Glyco_trans_2-like"/>
</dbReference>
<dbReference type="Proteomes" id="UP000189739">
    <property type="component" value="Unassembled WGS sequence"/>
</dbReference>